<organism evidence="1 2">
    <name type="scientific">candidate division KSB3 bacterium</name>
    <dbReference type="NCBI Taxonomy" id="2044937"/>
    <lineage>
        <taxon>Bacteria</taxon>
        <taxon>candidate division KSB3</taxon>
    </lineage>
</organism>
<protein>
    <recommendedName>
        <fullName evidence="3">Double Cache domain-containing protein</fullName>
    </recommendedName>
</protein>
<proteinExistence type="predicted"/>
<sequence length="279" mass="31196">MFSHINIRAKFSIALLSVGLIPLLFIGIVSLLRSSHALSKQAFGQLHSLREVKKTQLEKYFADRQTEMGALIETVATLRQAAFDKLASVQENKKAQIEAHIAQHIKNINVLSKTTTVIDALKRFRVAFGAEEDDMVGGELYEFLETLFGEALQQFTEGYGYEDLYLITRDGTIVYSVQKDMDEGQNLLDGHLRNSSLAQGFEKGLREVTFQDFAPYPISDNQYFAFLLAPIIDQVGRDSSNFIISGETHQPPASALNPDRDPNEAFGVLARCAWKIFNG</sequence>
<dbReference type="AlphaFoldDB" id="A0A2G6E3Z7"/>
<name>A0A2G6E3Z7_9BACT</name>
<comment type="caution">
    <text evidence="1">The sequence shown here is derived from an EMBL/GenBank/DDBJ whole genome shotgun (WGS) entry which is preliminary data.</text>
</comment>
<dbReference type="Proteomes" id="UP000229740">
    <property type="component" value="Unassembled WGS sequence"/>
</dbReference>
<gene>
    <name evidence="1" type="ORF">CSB45_10000</name>
</gene>
<evidence type="ECO:0000313" key="2">
    <source>
        <dbReference type="Proteomes" id="UP000229740"/>
    </source>
</evidence>
<evidence type="ECO:0008006" key="3">
    <source>
        <dbReference type="Google" id="ProtNLM"/>
    </source>
</evidence>
<dbReference type="EMBL" id="PDPS01000031">
    <property type="protein sequence ID" value="PID56764.1"/>
    <property type="molecule type" value="Genomic_DNA"/>
</dbReference>
<reference evidence="1 2" key="1">
    <citation type="submission" date="2017-10" db="EMBL/GenBank/DDBJ databases">
        <title>Novel microbial diversity and functional potential in the marine mammal oral microbiome.</title>
        <authorList>
            <person name="Dudek N.K."/>
            <person name="Sun C.L."/>
            <person name="Burstein D."/>
            <person name="Kantor R.S."/>
            <person name="Aliaga Goltsman D.S."/>
            <person name="Bik E.M."/>
            <person name="Thomas B.C."/>
            <person name="Banfield J.F."/>
            <person name="Relman D.A."/>
        </authorList>
    </citation>
    <scope>NUCLEOTIDE SEQUENCE [LARGE SCALE GENOMIC DNA]</scope>
    <source>
        <strain evidence="1">DOLZORAL124_49_17</strain>
    </source>
</reference>
<accession>A0A2G6E3Z7</accession>
<evidence type="ECO:0000313" key="1">
    <source>
        <dbReference type="EMBL" id="PID56764.1"/>
    </source>
</evidence>